<proteinExistence type="predicted"/>
<feature type="compositionally biased region" description="Polar residues" evidence="6">
    <location>
        <begin position="55"/>
        <end position="66"/>
    </location>
</feature>
<keyword evidence="3" id="KW-0863">Zinc-finger</keyword>
<feature type="region of interest" description="Disordered" evidence="6">
    <location>
        <begin position="712"/>
        <end position="744"/>
    </location>
</feature>
<feature type="region of interest" description="Disordered" evidence="6">
    <location>
        <begin position="275"/>
        <end position="344"/>
    </location>
</feature>
<keyword evidence="4" id="KW-0833">Ubl conjugation pathway</keyword>
<dbReference type="SMART" id="SM00184">
    <property type="entry name" value="RING"/>
    <property type="match status" value="1"/>
</dbReference>
<feature type="compositionally biased region" description="Low complexity" evidence="6">
    <location>
        <begin position="294"/>
        <end position="311"/>
    </location>
</feature>
<feature type="compositionally biased region" description="Low complexity" evidence="6">
    <location>
        <begin position="453"/>
        <end position="464"/>
    </location>
</feature>
<dbReference type="Proteomes" id="UP000077521">
    <property type="component" value="Unassembled WGS sequence"/>
</dbReference>
<dbReference type="InterPro" id="IPR000253">
    <property type="entry name" value="FHA_dom"/>
</dbReference>
<feature type="compositionally biased region" description="Low complexity" evidence="6">
    <location>
        <begin position="321"/>
        <end position="343"/>
    </location>
</feature>
<dbReference type="AlphaFoldDB" id="A0A177TI35"/>
<feature type="compositionally biased region" description="Acidic residues" evidence="6">
    <location>
        <begin position="802"/>
        <end position="826"/>
    </location>
</feature>
<dbReference type="InterPro" id="IPR001841">
    <property type="entry name" value="Znf_RING"/>
</dbReference>
<feature type="compositionally biased region" description="Low complexity" evidence="6">
    <location>
        <begin position="133"/>
        <end position="150"/>
    </location>
</feature>
<feature type="region of interest" description="Disordered" evidence="6">
    <location>
        <begin position="179"/>
        <end position="233"/>
    </location>
</feature>
<evidence type="ECO:0008006" key="9">
    <source>
        <dbReference type="Google" id="ProtNLM"/>
    </source>
</evidence>
<keyword evidence="2" id="KW-0479">Metal-binding</keyword>
<protein>
    <recommendedName>
        <fullName evidence="9">RING-type domain-containing protein</fullName>
    </recommendedName>
</protein>
<dbReference type="PROSITE" id="PS50089">
    <property type="entry name" value="ZF_RING_2"/>
    <property type="match status" value="1"/>
</dbReference>
<dbReference type="Gene3D" id="3.30.40.10">
    <property type="entry name" value="Zinc/RING finger domain, C3HC4 (zinc finger)"/>
    <property type="match status" value="1"/>
</dbReference>
<dbReference type="GO" id="GO:0006511">
    <property type="term" value="P:ubiquitin-dependent protein catabolic process"/>
    <property type="evidence" value="ECO:0007669"/>
    <property type="project" value="TreeGrafter"/>
</dbReference>
<name>A0A177TI35_9BASI</name>
<dbReference type="GO" id="GO:0000151">
    <property type="term" value="C:ubiquitin ligase complex"/>
    <property type="evidence" value="ECO:0007669"/>
    <property type="project" value="TreeGrafter"/>
</dbReference>
<evidence type="ECO:0000256" key="5">
    <source>
        <dbReference type="ARBA" id="ARBA00022833"/>
    </source>
</evidence>
<dbReference type="GO" id="GO:0032153">
    <property type="term" value="C:cell division site"/>
    <property type="evidence" value="ECO:0007669"/>
    <property type="project" value="TreeGrafter"/>
</dbReference>
<evidence type="ECO:0000256" key="3">
    <source>
        <dbReference type="ARBA" id="ARBA00022771"/>
    </source>
</evidence>
<dbReference type="GO" id="GO:0008270">
    <property type="term" value="F:zinc ion binding"/>
    <property type="evidence" value="ECO:0007669"/>
    <property type="project" value="UniProtKB-KW"/>
</dbReference>
<feature type="compositionally biased region" description="Low complexity" evidence="6">
    <location>
        <begin position="1"/>
        <end position="11"/>
    </location>
</feature>
<evidence type="ECO:0000256" key="4">
    <source>
        <dbReference type="ARBA" id="ARBA00022786"/>
    </source>
</evidence>
<dbReference type="InterPro" id="IPR008984">
    <property type="entry name" value="SMAD_FHA_dom_sf"/>
</dbReference>
<sequence length="1045" mass="105421">MAQGATSSAPTPATPPAAPIGAYSPRSGSSFFDRFNRRPRTANSSHNRNISSNNPTSGMPNAVSTDSLSGSSGGSIIAPRAQHHHQQQQQQYLPRSSSSSNISQNLSFPRDLHASPPATPPAVNVHRNPMNNAQPASSPAQSSSGAAGSSGAFGRMFRRYSHGAGKNSSQDVALALNASGSRNGVSGSSNAGGPGNSSTHSPPPGTSSPSAGGRPSALRSLSNHFLPSSSSLSSRAIPDAITRTMSNQLAAVSGGMSTAAAPRSSVEIYSAASSRPIVHPGNTSSAPPPPPASTEPAQAASANSAHADTSSGAPHLPNQDTSTSTSGPAGPSTTTASSGPNTTQGYRIRLVPHLEASRSLHFEPIERELRDGATPVKIGRFTERGGGGGANGAASGAASAVGTTVATAPARDGLTTASGPGTGSGGGGGATLSSNARSAGIDVEMAGGGSGASSGPAGSESIPSVLASGRRQPAERVRGNNNLDSSRIAFKSKVVSRGHAEIWCENGGNFFLRDTKSSSGTFLNHIRLSAPGAESRPFRIKDGDVIQLGVDYQGGTEEIYRCVKMRIELNRGWQREANQYNVNALRQLRALQGSPMPVTPSGNETDKALTAEAAQGAQGATVSSVQQPPTSVTDCCICLFSVTVCQALFIAPCSHVFHYKCIRPLLTQHHPGFSCPLCRTFADLEADVEEEDEEWQADLMRQATQGVEVPAAATSTSVTPAPAAEPMSTQPTLAPAQGTTSVAPPLATVPEIHSRQSSVGGPLASTGGAGLQAMNGDSAMLLDQAQGSSYDSSRQVGANNNDDGDQEEVLQDDDDDDVDMMEDFDEQNGRSSGAGDEAHGDSSSSSSDPSSQSASFANSNAANSLSLSASGSLAARRSLHNANFAPGSTGAGYGEMVNGGGVSEPISMAVPATANSAAVSSGLEEARTPMNQHFLSTLAESSPGGPAFFSAAAVRVAAAAAAGRNGLTSVAHPDVNGRSTSSLADEAGGGDTPTTGAAAAKRGGTNDALGGRRSSSSGVGPAGAGSADEVEVAASSGVHDEVMSD</sequence>
<dbReference type="Pfam" id="PF00498">
    <property type="entry name" value="FHA"/>
    <property type="match status" value="1"/>
</dbReference>
<evidence type="ECO:0000313" key="7">
    <source>
        <dbReference type="EMBL" id="KAE8241850.1"/>
    </source>
</evidence>
<dbReference type="FunFam" id="2.60.200.20:FF:000044">
    <property type="entry name" value="Chromosome 8, whole genome shotgun sequence"/>
    <property type="match status" value="1"/>
</dbReference>
<evidence type="ECO:0000256" key="6">
    <source>
        <dbReference type="SAM" id="MobiDB-lite"/>
    </source>
</evidence>
<dbReference type="EMBL" id="LWDF02000844">
    <property type="protein sequence ID" value="KAE8241850.1"/>
    <property type="molecule type" value="Genomic_DNA"/>
</dbReference>
<feature type="compositionally biased region" description="Gly residues" evidence="6">
    <location>
        <begin position="420"/>
        <end position="430"/>
    </location>
</feature>
<evidence type="ECO:0000313" key="8">
    <source>
        <dbReference type="Proteomes" id="UP000077521"/>
    </source>
</evidence>
<feature type="region of interest" description="Disordered" evidence="6">
    <location>
        <begin position="968"/>
        <end position="1045"/>
    </location>
</feature>
<feature type="compositionally biased region" description="Polar residues" evidence="6">
    <location>
        <begin position="786"/>
        <end position="801"/>
    </location>
</feature>
<reference evidence="7" key="1">
    <citation type="submission" date="2016-04" db="EMBL/GenBank/DDBJ databases">
        <authorList>
            <person name="Nguyen H.D."/>
            <person name="Samba Siva P."/>
            <person name="Cullis J."/>
            <person name="Levesque C.A."/>
            <person name="Hambleton S."/>
        </authorList>
    </citation>
    <scope>NUCLEOTIDE SEQUENCE</scope>
    <source>
        <strain evidence="7">DAOMC 236416</strain>
    </source>
</reference>
<keyword evidence="5" id="KW-0862">Zinc</keyword>
<feature type="compositionally biased region" description="Low complexity" evidence="6">
    <location>
        <begin position="992"/>
        <end position="1027"/>
    </location>
</feature>
<feature type="region of interest" description="Disordered" evidence="6">
    <location>
        <begin position="1"/>
        <end position="150"/>
    </location>
</feature>
<feature type="compositionally biased region" description="Low complexity" evidence="6">
    <location>
        <begin position="831"/>
        <end position="857"/>
    </location>
</feature>
<feature type="compositionally biased region" description="Low complexity" evidence="6">
    <location>
        <begin position="87"/>
        <end position="107"/>
    </location>
</feature>
<evidence type="ECO:0000256" key="2">
    <source>
        <dbReference type="ARBA" id="ARBA00022723"/>
    </source>
</evidence>
<dbReference type="PANTHER" id="PTHR15067:SF7">
    <property type="entry name" value="E3 UBIQUITIN-PROTEIN LIGASE DMA1-RELATED"/>
    <property type="match status" value="1"/>
</dbReference>
<dbReference type="GO" id="GO:0005829">
    <property type="term" value="C:cytosol"/>
    <property type="evidence" value="ECO:0007669"/>
    <property type="project" value="TreeGrafter"/>
</dbReference>
<evidence type="ECO:0000256" key="1">
    <source>
        <dbReference type="ARBA" id="ARBA00022679"/>
    </source>
</evidence>
<feature type="compositionally biased region" description="Low complexity" evidence="6">
    <location>
        <begin position="207"/>
        <end position="233"/>
    </location>
</feature>
<reference evidence="7" key="2">
    <citation type="journal article" date="2019" name="IMA Fungus">
        <title>Genome sequencing and comparison of five Tilletia species to identify candidate genes for the detection of regulated species infecting wheat.</title>
        <authorList>
            <person name="Nguyen H.D.T."/>
            <person name="Sultana T."/>
            <person name="Kesanakurti P."/>
            <person name="Hambleton S."/>
        </authorList>
    </citation>
    <scope>NUCLEOTIDE SEQUENCE</scope>
    <source>
        <strain evidence="7">DAOMC 236416</strain>
    </source>
</reference>
<feature type="compositionally biased region" description="Low complexity" evidence="6">
    <location>
        <begin position="712"/>
        <end position="726"/>
    </location>
</feature>
<dbReference type="GO" id="GO:0061630">
    <property type="term" value="F:ubiquitin protein ligase activity"/>
    <property type="evidence" value="ECO:0007669"/>
    <property type="project" value="TreeGrafter"/>
</dbReference>
<organism evidence="7 8">
    <name type="scientific">Tilletia indica</name>
    <dbReference type="NCBI Taxonomy" id="43049"/>
    <lineage>
        <taxon>Eukaryota</taxon>
        <taxon>Fungi</taxon>
        <taxon>Dikarya</taxon>
        <taxon>Basidiomycota</taxon>
        <taxon>Ustilaginomycotina</taxon>
        <taxon>Exobasidiomycetes</taxon>
        <taxon>Tilletiales</taxon>
        <taxon>Tilletiaceae</taxon>
        <taxon>Tilletia</taxon>
    </lineage>
</organism>
<comment type="caution">
    <text evidence="7">The sequence shown here is derived from an EMBL/GenBank/DDBJ whole genome shotgun (WGS) entry which is preliminary data.</text>
</comment>
<feature type="compositionally biased region" description="Low complexity" evidence="6">
    <location>
        <begin position="179"/>
        <end position="189"/>
    </location>
</feature>
<dbReference type="SUPFAM" id="SSF49879">
    <property type="entry name" value="SMAD/FHA domain"/>
    <property type="match status" value="1"/>
</dbReference>
<accession>A0A177TI35</accession>
<keyword evidence="8" id="KW-1185">Reference proteome</keyword>
<feature type="region of interest" description="Disordered" evidence="6">
    <location>
        <begin position="786"/>
        <end position="857"/>
    </location>
</feature>
<dbReference type="PROSITE" id="PS50006">
    <property type="entry name" value="FHA_DOMAIN"/>
    <property type="match status" value="1"/>
</dbReference>
<keyword evidence="1" id="KW-0808">Transferase</keyword>
<dbReference type="Gene3D" id="2.60.200.20">
    <property type="match status" value="1"/>
</dbReference>
<feature type="region of interest" description="Disordered" evidence="6">
    <location>
        <begin position="411"/>
        <end position="480"/>
    </location>
</feature>
<dbReference type="GO" id="GO:0016567">
    <property type="term" value="P:protein ubiquitination"/>
    <property type="evidence" value="ECO:0007669"/>
    <property type="project" value="TreeGrafter"/>
</dbReference>
<dbReference type="Pfam" id="PF17123">
    <property type="entry name" value="zf-RING_11"/>
    <property type="match status" value="1"/>
</dbReference>
<gene>
    <name evidence="7" type="ORF">A4X13_0g7234</name>
</gene>
<dbReference type="SMART" id="SM00240">
    <property type="entry name" value="FHA"/>
    <property type="match status" value="1"/>
</dbReference>
<feature type="compositionally biased region" description="Low complexity" evidence="6">
    <location>
        <begin position="43"/>
        <end position="54"/>
    </location>
</feature>
<feature type="compositionally biased region" description="Polar residues" evidence="6">
    <location>
        <begin position="727"/>
        <end position="742"/>
    </location>
</feature>
<dbReference type="PANTHER" id="PTHR15067">
    <property type="entry name" value="E3 UBIQUITIN-PROTEIN LIGASE RNF8"/>
    <property type="match status" value="1"/>
</dbReference>
<dbReference type="InterPro" id="IPR013083">
    <property type="entry name" value="Znf_RING/FYVE/PHD"/>
</dbReference>
<dbReference type="SUPFAM" id="SSF57850">
    <property type="entry name" value="RING/U-box"/>
    <property type="match status" value="1"/>
</dbReference>